<protein>
    <submittedName>
        <fullName evidence="2">Uncharacterized protein</fullName>
    </submittedName>
</protein>
<dbReference type="EMBL" id="JAGKQM010000013">
    <property type="protein sequence ID" value="KAH0892751.1"/>
    <property type="molecule type" value="Genomic_DNA"/>
</dbReference>
<dbReference type="Proteomes" id="UP000824890">
    <property type="component" value="Unassembled WGS sequence"/>
</dbReference>
<reference evidence="2 3" key="1">
    <citation type="submission" date="2021-05" db="EMBL/GenBank/DDBJ databases">
        <title>Genome Assembly of Synthetic Allotetraploid Brassica napus Reveals Homoeologous Exchanges between Subgenomes.</title>
        <authorList>
            <person name="Davis J.T."/>
        </authorList>
    </citation>
    <scope>NUCLEOTIDE SEQUENCE [LARGE SCALE GENOMIC DNA]</scope>
    <source>
        <strain evidence="3">cv. Da-Ae</strain>
        <tissue evidence="2">Seedling</tissue>
    </source>
</reference>
<sequence>MKTIPDLSALVEEELDRLRNRMMSMLDEMDLDGASEASPRTDPPPSSVPDENVGQPSRTIVPPPSKANKKRSRVDPTVEPIGDETSKVVGASQAGERLKKKRKKKKKSAEKSSEPVDENMSHGVDRGSESINDPIASTSPTPLSMHGVSPPVLPSKGGGEKA</sequence>
<feature type="region of interest" description="Disordered" evidence="1">
    <location>
        <begin position="22"/>
        <end position="162"/>
    </location>
</feature>
<name>A0ABQ8AJL3_BRANA</name>
<feature type="compositionally biased region" description="Basic and acidic residues" evidence="1">
    <location>
        <begin position="109"/>
        <end position="128"/>
    </location>
</feature>
<accession>A0ABQ8AJL3</accession>
<comment type="caution">
    <text evidence="2">The sequence shown here is derived from an EMBL/GenBank/DDBJ whole genome shotgun (WGS) entry which is preliminary data.</text>
</comment>
<evidence type="ECO:0000256" key="1">
    <source>
        <dbReference type="SAM" id="MobiDB-lite"/>
    </source>
</evidence>
<feature type="compositionally biased region" description="Polar residues" evidence="1">
    <location>
        <begin position="129"/>
        <end position="142"/>
    </location>
</feature>
<evidence type="ECO:0000313" key="2">
    <source>
        <dbReference type="EMBL" id="KAH0892751.1"/>
    </source>
</evidence>
<proteinExistence type="predicted"/>
<feature type="compositionally biased region" description="Basic residues" evidence="1">
    <location>
        <begin position="98"/>
        <end position="108"/>
    </location>
</feature>
<evidence type="ECO:0000313" key="3">
    <source>
        <dbReference type="Proteomes" id="UP000824890"/>
    </source>
</evidence>
<organism evidence="2 3">
    <name type="scientific">Brassica napus</name>
    <name type="common">Rape</name>
    <dbReference type="NCBI Taxonomy" id="3708"/>
    <lineage>
        <taxon>Eukaryota</taxon>
        <taxon>Viridiplantae</taxon>
        <taxon>Streptophyta</taxon>
        <taxon>Embryophyta</taxon>
        <taxon>Tracheophyta</taxon>
        <taxon>Spermatophyta</taxon>
        <taxon>Magnoliopsida</taxon>
        <taxon>eudicotyledons</taxon>
        <taxon>Gunneridae</taxon>
        <taxon>Pentapetalae</taxon>
        <taxon>rosids</taxon>
        <taxon>malvids</taxon>
        <taxon>Brassicales</taxon>
        <taxon>Brassicaceae</taxon>
        <taxon>Brassiceae</taxon>
        <taxon>Brassica</taxon>
    </lineage>
</organism>
<keyword evidence="3" id="KW-1185">Reference proteome</keyword>
<gene>
    <name evidence="2" type="ORF">HID58_055180</name>
</gene>